<dbReference type="OrthoDB" id="8747607at2"/>
<dbReference type="Gene3D" id="3.40.190.10">
    <property type="entry name" value="Periplasmic binding protein-like II"/>
    <property type="match status" value="2"/>
</dbReference>
<dbReference type="InterPro" id="IPR001638">
    <property type="entry name" value="Solute-binding_3/MltF_N"/>
</dbReference>
<feature type="signal peptide" evidence="1">
    <location>
        <begin position="1"/>
        <end position="24"/>
    </location>
</feature>
<dbReference type="SUPFAM" id="SSF53850">
    <property type="entry name" value="Periplasmic binding protein-like II"/>
    <property type="match status" value="1"/>
</dbReference>
<evidence type="ECO:0000313" key="4">
    <source>
        <dbReference type="Proteomes" id="UP000315303"/>
    </source>
</evidence>
<protein>
    <submittedName>
        <fullName evidence="3">ABC transporter substrate-binding protein</fullName>
    </submittedName>
</protein>
<sequence length="256" mass="29361">MTLMLKKIILLQCFLLLSIAKLSAAEQVLVGGYIFPPFVEKNEQGKPSGITLDLLKSLNKIQSEFHFSFVLTSARRRYIAFEQKQFDVLFFESMLWGWQKAPIEASKVFLTGGEVFIALKDKAKNQDYFANLNNKSISAMLGYHYQFADFNSEPNFLRSKFNIHLSTDEKMNIQLVLLNRMDIAIVTKSYLDRFLLENPSARAKLLISDKMDQTYKHTVLVRNNISPSVSKINELLNKLIESGEFKNVLNKYGITP</sequence>
<keyword evidence="4" id="KW-1185">Reference proteome</keyword>
<comment type="caution">
    <text evidence="3">The sequence shown here is derived from an EMBL/GenBank/DDBJ whole genome shotgun (WGS) entry which is preliminary data.</text>
</comment>
<accession>A0A502KRT4</accession>
<proteinExistence type="predicted"/>
<feature type="chain" id="PRO_5021277932" evidence="1">
    <location>
        <begin position="25"/>
        <end position="256"/>
    </location>
</feature>
<organism evidence="3 4">
    <name type="scientific">Litorilituus lipolyticus</name>
    <dbReference type="NCBI Taxonomy" id="2491017"/>
    <lineage>
        <taxon>Bacteria</taxon>
        <taxon>Pseudomonadati</taxon>
        <taxon>Pseudomonadota</taxon>
        <taxon>Gammaproteobacteria</taxon>
        <taxon>Alteromonadales</taxon>
        <taxon>Colwelliaceae</taxon>
        <taxon>Litorilituus</taxon>
    </lineage>
</organism>
<reference evidence="3 4" key="1">
    <citation type="submission" date="2019-01" db="EMBL/GenBank/DDBJ databases">
        <title>Litorilituus lipolytica sp. nov., isolated from intertidal sand of the Yellow Sea in China.</title>
        <authorList>
            <person name="Liu A."/>
        </authorList>
    </citation>
    <scope>NUCLEOTIDE SEQUENCE [LARGE SCALE GENOMIC DNA]</scope>
    <source>
        <strain evidence="3 4">RZ04</strain>
    </source>
</reference>
<dbReference type="EMBL" id="SAWY01000027">
    <property type="protein sequence ID" value="TPH13904.1"/>
    <property type="molecule type" value="Genomic_DNA"/>
</dbReference>
<evidence type="ECO:0000313" key="3">
    <source>
        <dbReference type="EMBL" id="TPH13904.1"/>
    </source>
</evidence>
<name>A0A502KRT4_9GAMM</name>
<gene>
    <name evidence="3" type="ORF">EPA86_12360</name>
</gene>
<dbReference type="Proteomes" id="UP000315303">
    <property type="component" value="Unassembled WGS sequence"/>
</dbReference>
<evidence type="ECO:0000256" key="1">
    <source>
        <dbReference type="SAM" id="SignalP"/>
    </source>
</evidence>
<feature type="domain" description="Solute-binding protein family 3/N-terminal" evidence="2">
    <location>
        <begin position="35"/>
        <end position="253"/>
    </location>
</feature>
<dbReference type="Pfam" id="PF00497">
    <property type="entry name" value="SBP_bac_3"/>
    <property type="match status" value="1"/>
</dbReference>
<dbReference type="AlphaFoldDB" id="A0A502KRT4"/>
<evidence type="ECO:0000259" key="2">
    <source>
        <dbReference type="Pfam" id="PF00497"/>
    </source>
</evidence>
<keyword evidence="1" id="KW-0732">Signal</keyword>